<dbReference type="WBParaSite" id="BPAG_0000770001-mRNA-1">
    <property type="protein sequence ID" value="BPAG_0000770001-mRNA-1"/>
    <property type="gene ID" value="BPAG_0000770001"/>
</dbReference>
<reference evidence="2 3" key="2">
    <citation type="submission" date="2018-11" db="EMBL/GenBank/DDBJ databases">
        <authorList>
            <consortium name="Pathogen Informatics"/>
        </authorList>
    </citation>
    <scope>NUCLEOTIDE SEQUENCE [LARGE SCALE GENOMIC DNA]</scope>
</reference>
<protein>
    <submittedName>
        <fullName evidence="2 4">Uncharacterized protein</fullName>
    </submittedName>
</protein>
<accession>A0A0N4THL1</accession>
<dbReference type="Proteomes" id="UP000278627">
    <property type="component" value="Unassembled WGS sequence"/>
</dbReference>
<keyword evidence="3" id="KW-1185">Reference proteome</keyword>
<evidence type="ECO:0000313" key="4">
    <source>
        <dbReference type="WBParaSite" id="BPAG_0000770001-mRNA-1"/>
    </source>
</evidence>
<proteinExistence type="predicted"/>
<feature type="region of interest" description="Disordered" evidence="1">
    <location>
        <begin position="1"/>
        <end position="29"/>
    </location>
</feature>
<dbReference type="EMBL" id="UZAD01009104">
    <property type="protein sequence ID" value="VDN88848.1"/>
    <property type="molecule type" value="Genomic_DNA"/>
</dbReference>
<sequence length="29" mass="3506">MIQLQRKIQKQLHLQNNAVQKPERNRGVH</sequence>
<reference evidence="4" key="1">
    <citation type="submission" date="2017-02" db="UniProtKB">
        <authorList>
            <consortium name="WormBaseParasite"/>
        </authorList>
    </citation>
    <scope>IDENTIFICATION</scope>
</reference>
<gene>
    <name evidence="2" type="ORF">BPAG_LOCUS7662</name>
</gene>
<evidence type="ECO:0000256" key="1">
    <source>
        <dbReference type="SAM" id="MobiDB-lite"/>
    </source>
</evidence>
<evidence type="ECO:0000313" key="2">
    <source>
        <dbReference type="EMBL" id="VDN88848.1"/>
    </source>
</evidence>
<evidence type="ECO:0000313" key="3">
    <source>
        <dbReference type="Proteomes" id="UP000278627"/>
    </source>
</evidence>
<dbReference type="AlphaFoldDB" id="A0A0N4THL1"/>
<organism evidence="4">
    <name type="scientific">Brugia pahangi</name>
    <name type="common">Filarial nematode worm</name>
    <dbReference type="NCBI Taxonomy" id="6280"/>
    <lineage>
        <taxon>Eukaryota</taxon>
        <taxon>Metazoa</taxon>
        <taxon>Ecdysozoa</taxon>
        <taxon>Nematoda</taxon>
        <taxon>Chromadorea</taxon>
        <taxon>Rhabditida</taxon>
        <taxon>Spirurina</taxon>
        <taxon>Spiruromorpha</taxon>
        <taxon>Filarioidea</taxon>
        <taxon>Onchocercidae</taxon>
        <taxon>Brugia</taxon>
    </lineage>
</organism>
<name>A0A0N4THL1_BRUPA</name>